<keyword evidence="1" id="KW-0732">Signal</keyword>
<feature type="signal peptide" evidence="1">
    <location>
        <begin position="1"/>
        <end position="18"/>
    </location>
</feature>
<feature type="chain" id="PRO_5046270130" description="Secreted protein" evidence="1">
    <location>
        <begin position="19"/>
        <end position="56"/>
    </location>
</feature>
<accession>A0ABT0TXA1</accession>
<dbReference type="Proteomes" id="UP001202961">
    <property type="component" value="Unassembled WGS sequence"/>
</dbReference>
<comment type="caution">
    <text evidence="2">The sequence shown here is derived from an EMBL/GenBank/DDBJ whole genome shotgun (WGS) entry which is preliminary data.</text>
</comment>
<gene>
    <name evidence="2" type="ORF">NB063_01125</name>
</gene>
<sequence>MKNLMMILVALMTFSAVPGCGGGGEPTVVTDGSSAEDIQAIMDRQEQESKDAINEK</sequence>
<proteinExistence type="predicted"/>
<dbReference type="RefSeq" id="WP_250926889.1">
    <property type="nucleotide sequence ID" value="NZ_JAMQBK010000005.1"/>
</dbReference>
<name>A0ABT0TXA1_9BACT</name>
<evidence type="ECO:0000313" key="2">
    <source>
        <dbReference type="EMBL" id="MCM2369214.1"/>
    </source>
</evidence>
<evidence type="ECO:0000313" key="3">
    <source>
        <dbReference type="Proteomes" id="UP001202961"/>
    </source>
</evidence>
<evidence type="ECO:0008006" key="4">
    <source>
        <dbReference type="Google" id="ProtNLM"/>
    </source>
</evidence>
<protein>
    <recommendedName>
        <fullName evidence="4">Secreted protein</fullName>
    </recommendedName>
</protein>
<evidence type="ECO:0000256" key="1">
    <source>
        <dbReference type="SAM" id="SignalP"/>
    </source>
</evidence>
<dbReference type="EMBL" id="JAMQBK010000005">
    <property type="protein sequence ID" value="MCM2369214.1"/>
    <property type="molecule type" value="Genomic_DNA"/>
</dbReference>
<keyword evidence="3" id="KW-1185">Reference proteome</keyword>
<organism evidence="2 3">
    <name type="scientific">Aporhodopirellula aestuarii</name>
    <dbReference type="NCBI Taxonomy" id="2950107"/>
    <lineage>
        <taxon>Bacteria</taxon>
        <taxon>Pseudomonadati</taxon>
        <taxon>Planctomycetota</taxon>
        <taxon>Planctomycetia</taxon>
        <taxon>Pirellulales</taxon>
        <taxon>Pirellulaceae</taxon>
        <taxon>Aporhodopirellula</taxon>
    </lineage>
</organism>
<reference evidence="2 3" key="1">
    <citation type="journal article" date="2022" name="Syst. Appl. Microbiol.">
        <title>Rhodopirellula aestuarii sp. nov., a novel member of the genus Rhodopirellula isolated from brackish sediments collected in the Tagus River estuary, Portugal.</title>
        <authorList>
            <person name="Vitorino I.R."/>
            <person name="Klimek D."/>
            <person name="Calusinska M."/>
            <person name="Lobo-da-Cunha A."/>
            <person name="Vasconcelos V."/>
            <person name="Lage O.M."/>
        </authorList>
    </citation>
    <scope>NUCLEOTIDE SEQUENCE [LARGE SCALE GENOMIC DNA]</scope>
    <source>
        <strain evidence="2 3">ICT_H3.1</strain>
    </source>
</reference>